<dbReference type="PANTHER" id="PTHR43774:SF1">
    <property type="entry name" value="PEPTIDE METHIONINE SULFOXIDE REDUCTASE MSRA 2"/>
    <property type="match status" value="1"/>
</dbReference>
<evidence type="ECO:0000256" key="1">
    <source>
        <dbReference type="ARBA" id="ARBA00023002"/>
    </source>
</evidence>
<dbReference type="Gene3D" id="2.170.150.20">
    <property type="entry name" value="Peptide methionine sulfoxide reductase"/>
    <property type="match status" value="1"/>
</dbReference>
<dbReference type="InterPro" id="IPR002569">
    <property type="entry name" value="Met_Sox_Rdtase_MsrA_dom"/>
</dbReference>
<feature type="domain" description="MsrB" evidence="4">
    <location>
        <begin position="6"/>
        <end position="126"/>
    </location>
</feature>
<dbReference type="SUPFAM" id="SSF51316">
    <property type="entry name" value="Mss4-like"/>
    <property type="match status" value="1"/>
</dbReference>
<comment type="catalytic activity">
    <reaction evidence="3">
        <text>[thioredoxin]-disulfide + L-methionine + H2O = L-methionine (S)-S-oxide + [thioredoxin]-dithiol</text>
        <dbReference type="Rhea" id="RHEA:19993"/>
        <dbReference type="Rhea" id="RHEA-COMP:10698"/>
        <dbReference type="Rhea" id="RHEA-COMP:10700"/>
        <dbReference type="ChEBI" id="CHEBI:15377"/>
        <dbReference type="ChEBI" id="CHEBI:29950"/>
        <dbReference type="ChEBI" id="CHEBI:50058"/>
        <dbReference type="ChEBI" id="CHEBI:57844"/>
        <dbReference type="ChEBI" id="CHEBI:58772"/>
        <dbReference type="EC" id="1.8.4.11"/>
    </reaction>
</comment>
<keyword evidence="6" id="KW-1185">Reference proteome</keyword>
<dbReference type="InterPro" id="IPR002579">
    <property type="entry name" value="Met_Sox_Rdtase_MsrB_dom"/>
</dbReference>
<proteinExistence type="inferred from homology"/>
<sequence length="303" mass="34592">MRGETPPGKYRELTPEEEEIIVHKGTEPPFYGEYVDFFEEGVYACRRCGAMLYSSDDKFDSNCGWPSFDDEIKNAVKRVLDHDGIRTEILCANCGAHLGHVFEGELLTPKNTRHCVNSVSLLFVPKKDINAGVAYFAGGCFWGVEYYMSELEGVISTAAGYMGGNTASPKYDDVSSGTTGHAETVFVFYDPARINYETLAKRFFEIHDPTQVNRQGPDVGEQYRSVIFYTDEEQKKTAEKLIEELEGTGLYIATLLEPAKKFWKAEEYHQDYFKNREIQPFCNIPVVRWRDENNEKLKRKSLI</sequence>
<keyword evidence="1 3" id="KW-0560">Oxidoreductase</keyword>
<dbReference type="NCBIfam" id="NF004036">
    <property type="entry name" value="PRK05508.1"/>
    <property type="match status" value="1"/>
</dbReference>
<dbReference type="RefSeq" id="WP_317136613.1">
    <property type="nucleotide sequence ID" value="NZ_CP043875.1"/>
</dbReference>
<protein>
    <recommendedName>
        <fullName evidence="3">Peptide methionine sulfoxide reductase MsrA</fullName>
        <shortName evidence="3">Protein-methionine-S-oxide reductase</shortName>
        <ecNumber evidence="3">1.8.4.11</ecNumber>
    </recommendedName>
    <alternativeName>
        <fullName evidence="3">Peptide-methionine (S)-S-oxide reductase</fullName>
        <shortName evidence="3">Peptide Met(O) reductase</shortName>
    </alternativeName>
</protein>
<dbReference type="NCBIfam" id="TIGR00357">
    <property type="entry name" value="peptide-methionine (R)-S-oxide reductase MsrB"/>
    <property type="match status" value="1"/>
</dbReference>
<dbReference type="InterPro" id="IPR036509">
    <property type="entry name" value="Met_Sox_Rdtase_MsrA_sf"/>
</dbReference>
<comment type="catalytic activity">
    <reaction evidence="3">
        <text>L-methionyl-[protein] + [thioredoxin]-disulfide + H2O = L-methionyl-(S)-S-oxide-[protein] + [thioredoxin]-dithiol</text>
        <dbReference type="Rhea" id="RHEA:14217"/>
        <dbReference type="Rhea" id="RHEA-COMP:10698"/>
        <dbReference type="Rhea" id="RHEA-COMP:10700"/>
        <dbReference type="Rhea" id="RHEA-COMP:12313"/>
        <dbReference type="Rhea" id="RHEA-COMP:12315"/>
        <dbReference type="ChEBI" id="CHEBI:15377"/>
        <dbReference type="ChEBI" id="CHEBI:16044"/>
        <dbReference type="ChEBI" id="CHEBI:29950"/>
        <dbReference type="ChEBI" id="CHEBI:44120"/>
        <dbReference type="ChEBI" id="CHEBI:50058"/>
        <dbReference type="EC" id="1.8.4.11"/>
    </reaction>
</comment>
<evidence type="ECO:0000313" key="6">
    <source>
        <dbReference type="Proteomes" id="UP001301797"/>
    </source>
</evidence>
<dbReference type="Gene3D" id="3.30.1060.10">
    <property type="entry name" value="Peptide methionine sulphoxide reductase MsrA"/>
    <property type="match status" value="1"/>
</dbReference>
<gene>
    <name evidence="3" type="primary">msrA</name>
    <name evidence="5" type="ORF">F1737_10930</name>
</gene>
<dbReference type="Pfam" id="PF01641">
    <property type="entry name" value="SelR"/>
    <property type="match status" value="1"/>
</dbReference>
<dbReference type="GO" id="GO:0008113">
    <property type="term" value="F:peptide-methionine (S)-S-oxide reductase activity"/>
    <property type="evidence" value="ECO:0007669"/>
    <property type="project" value="UniProtKB-UniRule"/>
</dbReference>
<dbReference type="SUPFAM" id="SSF55068">
    <property type="entry name" value="Peptide methionine sulfoxide reductase"/>
    <property type="match status" value="1"/>
</dbReference>
<dbReference type="AlphaFoldDB" id="A0AA97FCV1"/>
<dbReference type="Proteomes" id="UP001301797">
    <property type="component" value="Chromosome"/>
</dbReference>
<keyword evidence="2" id="KW-0511">Multifunctional enzyme</keyword>
<dbReference type="PANTHER" id="PTHR43774">
    <property type="entry name" value="PEPTIDE METHIONINE SULFOXIDE REDUCTASE"/>
    <property type="match status" value="1"/>
</dbReference>
<dbReference type="EC" id="1.8.4.11" evidence="3"/>
<evidence type="ECO:0000259" key="4">
    <source>
        <dbReference type="PROSITE" id="PS51790"/>
    </source>
</evidence>
<dbReference type="InterPro" id="IPR011057">
    <property type="entry name" value="Mss4-like_sf"/>
</dbReference>
<name>A0AA97FCV1_9EURY</name>
<dbReference type="GeneID" id="85230689"/>
<reference evidence="5 6" key="1">
    <citation type="submission" date="2019-09" db="EMBL/GenBank/DDBJ databases">
        <title>The complete genome of Methanoplanus sp. FWC-SCC4.</title>
        <authorList>
            <person name="Chen S.-C."/>
            <person name="Zhou Y.-Z."/>
            <person name="Lai M.-C."/>
        </authorList>
    </citation>
    <scope>NUCLEOTIDE SEQUENCE [LARGE SCALE GENOMIC DNA]</scope>
    <source>
        <strain evidence="5 6">FWC-SCC4</strain>
    </source>
</reference>
<evidence type="ECO:0000256" key="3">
    <source>
        <dbReference type="HAMAP-Rule" id="MF_01401"/>
    </source>
</evidence>
<dbReference type="Pfam" id="PF01625">
    <property type="entry name" value="PMSR"/>
    <property type="match status" value="1"/>
</dbReference>
<evidence type="ECO:0000256" key="2">
    <source>
        <dbReference type="ARBA" id="ARBA00023268"/>
    </source>
</evidence>
<dbReference type="EMBL" id="CP043875">
    <property type="protein sequence ID" value="WOF17155.1"/>
    <property type="molecule type" value="Genomic_DNA"/>
</dbReference>
<dbReference type="KEGG" id="mefw:F1737_10930"/>
<dbReference type="HAMAP" id="MF_01401">
    <property type="entry name" value="MsrA"/>
    <property type="match status" value="1"/>
</dbReference>
<dbReference type="NCBIfam" id="TIGR00401">
    <property type="entry name" value="msrA"/>
    <property type="match status" value="1"/>
</dbReference>
<comment type="function">
    <text evidence="3">Has an important function as a repair enzyme for proteins that have been inactivated by oxidation. Catalyzes the reversible oxidation-reduction of methionine sulfoxide in proteins to methionine.</text>
</comment>
<dbReference type="GO" id="GO:0033743">
    <property type="term" value="F:peptide-methionine (R)-S-oxide reductase activity"/>
    <property type="evidence" value="ECO:0007669"/>
    <property type="project" value="InterPro"/>
</dbReference>
<evidence type="ECO:0000313" key="5">
    <source>
        <dbReference type="EMBL" id="WOF17155.1"/>
    </source>
</evidence>
<feature type="active site" evidence="3">
    <location>
        <position position="140"/>
    </location>
</feature>
<organism evidence="5 6">
    <name type="scientific">Methanochimaera problematica</name>
    <dbReference type="NCBI Taxonomy" id="2609417"/>
    <lineage>
        <taxon>Archaea</taxon>
        <taxon>Methanobacteriati</taxon>
        <taxon>Methanobacteriota</taxon>
        <taxon>Stenosarchaea group</taxon>
        <taxon>Methanomicrobia</taxon>
        <taxon>Methanomicrobiales</taxon>
        <taxon>Methanomicrobiaceae</taxon>
        <taxon>Methanochimaera</taxon>
    </lineage>
</organism>
<comment type="similarity">
    <text evidence="3">Belongs to the MsrA Met sulfoxide reductase family.</text>
</comment>
<dbReference type="NCBIfam" id="NF004042">
    <property type="entry name" value="PRK05550.1"/>
    <property type="match status" value="1"/>
</dbReference>
<dbReference type="PROSITE" id="PS51790">
    <property type="entry name" value="MSRB"/>
    <property type="match status" value="1"/>
</dbReference>
<accession>A0AA97FCV1</accession>